<keyword evidence="2" id="KW-0813">Transport</keyword>
<feature type="transmembrane region" description="Helical" evidence="6">
    <location>
        <begin position="12"/>
        <end position="32"/>
    </location>
</feature>
<feature type="transmembrane region" description="Helical" evidence="6">
    <location>
        <begin position="336"/>
        <end position="358"/>
    </location>
</feature>
<accession>A0ABQ5N5Y0</accession>
<dbReference type="Gene3D" id="1.20.1250.20">
    <property type="entry name" value="MFS general substrate transporter like domains"/>
    <property type="match status" value="1"/>
</dbReference>
<reference evidence="8 9" key="1">
    <citation type="journal article" date="2024" name="Int. J. Syst. Evol. Microbiol.">
        <title>Clostridium omnivorum sp. nov., isolated from anoxic soil under the treatment of reductive soil disinfestation.</title>
        <authorList>
            <person name="Ueki A."/>
            <person name="Tonouchi A."/>
            <person name="Kaku N."/>
            <person name="Honma S."/>
            <person name="Ueki K."/>
        </authorList>
    </citation>
    <scope>NUCLEOTIDE SEQUENCE [LARGE SCALE GENOMIC DNA]</scope>
    <source>
        <strain evidence="8 9">E14</strain>
    </source>
</reference>
<evidence type="ECO:0000256" key="2">
    <source>
        <dbReference type="ARBA" id="ARBA00022448"/>
    </source>
</evidence>
<keyword evidence="3 6" id="KW-0812">Transmembrane</keyword>
<feature type="transmembrane region" description="Helical" evidence="6">
    <location>
        <begin position="140"/>
        <end position="157"/>
    </location>
</feature>
<dbReference type="InterPro" id="IPR036259">
    <property type="entry name" value="MFS_trans_sf"/>
</dbReference>
<dbReference type="Proteomes" id="UP001208567">
    <property type="component" value="Unassembled WGS sequence"/>
</dbReference>
<name>A0ABQ5N5Y0_9CLOT</name>
<dbReference type="PROSITE" id="PS50850">
    <property type="entry name" value="MFS"/>
    <property type="match status" value="1"/>
</dbReference>
<dbReference type="EMBL" id="BRXR01000001">
    <property type="protein sequence ID" value="GLC30607.1"/>
    <property type="molecule type" value="Genomic_DNA"/>
</dbReference>
<keyword evidence="5 6" id="KW-0472">Membrane</keyword>
<feature type="transmembrane region" description="Helical" evidence="6">
    <location>
        <begin position="248"/>
        <end position="265"/>
    </location>
</feature>
<feature type="transmembrane region" description="Helical" evidence="6">
    <location>
        <begin position="163"/>
        <end position="182"/>
    </location>
</feature>
<protein>
    <submittedName>
        <fullName evidence="8">MFS transporter</fullName>
    </submittedName>
</protein>
<comment type="caution">
    <text evidence="8">The sequence shown here is derived from an EMBL/GenBank/DDBJ whole genome shotgun (WGS) entry which is preliminary data.</text>
</comment>
<dbReference type="RefSeq" id="WP_264849874.1">
    <property type="nucleotide sequence ID" value="NZ_BRXR01000001.1"/>
</dbReference>
<keyword evidence="9" id="KW-1185">Reference proteome</keyword>
<feature type="transmembrane region" description="Helical" evidence="6">
    <location>
        <begin position="44"/>
        <end position="64"/>
    </location>
</feature>
<evidence type="ECO:0000256" key="4">
    <source>
        <dbReference type="ARBA" id="ARBA00022989"/>
    </source>
</evidence>
<dbReference type="InterPro" id="IPR053160">
    <property type="entry name" value="MFS_DHA3_Transporter"/>
</dbReference>
<keyword evidence="4 6" id="KW-1133">Transmembrane helix</keyword>
<dbReference type="PANTHER" id="PTHR23530:SF1">
    <property type="entry name" value="PERMEASE, MAJOR FACILITATOR SUPERFAMILY-RELATED"/>
    <property type="match status" value="1"/>
</dbReference>
<evidence type="ECO:0000256" key="1">
    <source>
        <dbReference type="ARBA" id="ARBA00004651"/>
    </source>
</evidence>
<sequence length="400" mass="45029">MSKGYERNTKIYYYYSTFAELLILGPILVLYLTAKGLSFTEIMALQSISAVGTVLFEVPTGAVADRIGRKQSIFIGALLWAASLSMYIAGKVYFVFILAELTFSLGAAFKSGADSALIYDSLKTESKEKEYQMVEGKARSYALYAQAIGSVIAGFVYEVNIYLPMIISIGFMIITALITLGFKEPPMFEEGTEKEETYFKQIIESGKYVLSHEKLKAIVLFSMVFFIFYRAGYWYYQPYMEAVKIPVKYFGIIFFIFNITAAFFSKRSSYIMDKTKPKTLTFMALLMIASFLLMGIFKVWIGVFAILLQQVARGINRPVITKYMNKHISSDKRATILSFQSLACNIAVAVTFPFMGILKDHSNIYTTNLILAASMTILTLFAVKYMDSRLGIDCKSTKAL</sequence>
<dbReference type="PROSITE" id="PS00216">
    <property type="entry name" value="SUGAR_TRANSPORT_1"/>
    <property type="match status" value="1"/>
</dbReference>
<evidence type="ECO:0000259" key="7">
    <source>
        <dbReference type="PROSITE" id="PS50850"/>
    </source>
</evidence>
<organism evidence="8 9">
    <name type="scientific">Clostridium omnivorum</name>
    <dbReference type="NCBI Taxonomy" id="1604902"/>
    <lineage>
        <taxon>Bacteria</taxon>
        <taxon>Bacillati</taxon>
        <taxon>Bacillota</taxon>
        <taxon>Clostridia</taxon>
        <taxon>Eubacteriales</taxon>
        <taxon>Clostridiaceae</taxon>
        <taxon>Clostridium</taxon>
    </lineage>
</organism>
<proteinExistence type="predicted"/>
<comment type="subcellular location">
    <subcellularLocation>
        <location evidence="1">Cell membrane</location>
        <topology evidence="1">Multi-pass membrane protein</topology>
    </subcellularLocation>
</comment>
<dbReference type="InterPro" id="IPR020846">
    <property type="entry name" value="MFS_dom"/>
</dbReference>
<feature type="transmembrane region" description="Helical" evidence="6">
    <location>
        <begin position="364"/>
        <end position="383"/>
    </location>
</feature>
<dbReference type="InterPro" id="IPR005829">
    <property type="entry name" value="Sugar_transporter_CS"/>
</dbReference>
<feature type="transmembrane region" description="Helical" evidence="6">
    <location>
        <begin position="217"/>
        <end position="236"/>
    </location>
</feature>
<evidence type="ECO:0000256" key="3">
    <source>
        <dbReference type="ARBA" id="ARBA00022692"/>
    </source>
</evidence>
<evidence type="ECO:0000313" key="9">
    <source>
        <dbReference type="Proteomes" id="UP001208567"/>
    </source>
</evidence>
<evidence type="ECO:0000313" key="8">
    <source>
        <dbReference type="EMBL" id="GLC30607.1"/>
    </source>
</evidence>
<dbReference type="Pfam" id="PF07690">
    <property type="entry name" value="MFS_1"/>
    <property type="match status" value="1"/>
</dbReference>
<evidence type="ECO:0000256" key="6">
    <source>
        <dbReference type="SAM" id="Phobius"/>
    </source>
</evidence>
<feature type="domain" description="Major facilitator superfamily (MFS) profile" evidence="7">
    <location>
        <begin position="1"/>
        <end position="391"/>
    </location>
</feature>
<dbReference type="InterPro" id="IPR011701">
    <property type="entry name" value="MFS"/>
</dbReference>
<evidence type="ECO:0000256" key="5">
    <source>
        <dbReference type="ARBA" id="ARBA00023136"/>
    </source>
</evidence>
<dbReference type="SUPFAM" id="SSF103473">
    <property type="entry name" value="MFS general substrate transporter"/>
    <property type="match status" value="1"/>
</dbReference>
<gene>
    <name evidence="8" type="ORF">bsdE14_20170</name>
</gene>
<feature type="transmembrane region" description="Helical" evidence="6">
    <location>
        <begin position="71"/>
        <end position="89"/>
    </location>
</feature>
<dbReference type="PANTHER" id="PTHR23530">
    <property type="entry name" value="TRANSPORT PROTEIN-RELATED"/>
    <property type="match status" value="1"/>
</dbReference>